<evidence type="ECO:0000313" key="3">
    <source>
        <dbReference type="Proteomes" id="UP000663879"/>
    </source>
</evidence>
<keyword evidence="1" id="KW-0472">Membrane</keyword>
<keyword evidence="1" id="KW-1133">Transmembrane helix</keyword>
<proteinExistence type="predicted"/>
<reference evidence="2" key="1">
    <citation type="submission" date="2021-02" db="EMBL/GenBank/DDBJ databases">
        <authorList>
            <person name="Nowell W R."/>
        </authorList>
    </citation>
    <scope>NUCLEOTIDE SEQUENCE</scope>
    <source>
        <strain evidence="2">Ploen Becks lab</strain>
    </source>
</reference>
<organism evidence="2 3">
    <name type="scientific">Brachionus calyciflorus</name>
    <dbReference type="NCBI Taxonomy" id="104777"/>
    <lineage>
        <taxon>Eukaryota</taxon>
        <taxon>Metazoa</taxon>
        <taxon>Spiralia</taxon>
        <taxon>Gnathifera</taxon>
        <taxon>Rotifera</taxon>
        <taxon>Eurotatoria</taxon>
        <taxon>Monogononta</taxon>
        <taxon>Pseudotrocha</taxon>
        <taxon>Ploima</taxon>
        <taxon>Brachionidae</taxon>
        <taxon>Brachionus</taxon>
    </lineage>
</organism>
<accession>A0A813WRW0</accession>
<name>A0A813WRW0_9BILA</name>
<keyword evidence="3" id="KW-1185">Reference proteome</keyword>
<feature type="transmembrane region" description="Helical" evidence="1">
    <location>
        <begin position="128"/>
        <end position="155"/>
    </location>
</feature>
<evidence type="ECO:0008006" key="4">
    <source>
        <dbReference type="Google" id="ProtNLM"/>
    </source>
</evidence>
<protein>
    <recommendedName>
        <fullName evidence="4">MARVEL domain-containing protein</fullName>
    </recommendedName>
</protein>
<dbReference type="EMBL" id="CAJNOC010001378">
    <property type="protein sequence ID" value="CAF0859735.1"/>
    <property type="molecule type" value="Genomic_DNA"/>
</dbReference>
<dbReference type="Proteomes" id="UP000663879">
    <property type="component" value="Unassembled WGS sequence"/>
</dbReference>
<comment type="caution">
    <text evidence="2">The sequence shown here is derived from an EMBL/GenBank/DDBJ whole genome shotgun (WGS) entry which is preliminary data.</text>
</comment>
<keyword evidence="1" id="KW-0812">Transmembrane</keyword>
<evidence type="ECO:0000256" key="1">
    <source>
        <dbReference type="SAM" id="Phobius"/>
    </source>
</evidence>
<evidence type="ECO:0000313" key="2">
    <source>
        <dbReference type="EMBL" id="CAF0859735.1"/>
    </source>
</evidence>
<dbReference type="AlphaFoldDB" id="A0A813WRW0"/>
<sequence length="159" mass="17533">MISLKKINFGRIPLFLILLGGLISAGSIGDTQFTPDEFHSIRIAYMVVAAVAICACIAIFVLILADFTDYIKIFVLVDLFFALALLSVSIAAAIAESDLKKFSNLLASFNSNLNIKIYDIYDYVRKDVFAIAAGFGFGAFIIYCVLIVLEIIIILKKKY</sequence>
<gene>
    <name evidence="2" type="ORF">OXX778_LOCUS9376</name>
</gene>
<feature type="transmembrane region" description="Helical" evidence="1">
    <location>
        <begin position="43"/>
        <end position="64"/>
    </location>
</feature>
<feature type="transmembrane region" description="Helical" evidence="1">
    <location>
        <begin position="73"/>
        <end position="95"/>
    </location>
</feature>